<dbReference type="SMART" id="SM00642">
    <property type="entry name" value="Aamy"/>
    <property type="match status" value="1"/>
</dbReference>
<evidence type="ECO:0000256" key="2">
    <source>
        <dbReference type="ARBA" id="ARBA00022676"/>
    </source>
</evidence>
<dbReference type="Proteomes" id="UP000236745">
    <property type="component" value="Unassembled WGS sequence"/>
</dbReference>
<evidence type="ECO:0000313" key="7">
    <source>
        <dbReference type="EMBL" id="SEF79560.1"/>
    </source>
</evidence>
<feature type="binding site" evidence="5">
    <location>
        <position position="88"/>
    </location>
    <ligand>
        <name>sucrose</name>
        <dbReference type="ChEBI" id="CHEBI:17992"/>
    </ligand>
</feature>
<dbReference type="RefSeq" id="WP_104001525.1">
    <property type="nucleotide sequence ID" value="NZ_FNVQ01000001.1"/>
</dbReference>
<dbReference type="GO" id="GO:0004645">
    <property type="term" value="F:1,4-alpha-oligoglucan phosphorylase activity"/>
    <property type="evidence" value="ECO:0007669"/>
    <property type="project" value="InterPro"/>
</dbReference>
<dbReference type="Gene3D" id="3.20.20.80">
    <property type="entry name" value="Glycosidases"/>
    <property type="match status" value="1"/>
</dbReference>
<dbReference type="InterPro" id="IPR016377">
    <property type="entry name" value="Sucrose_GGa_phosphorylase-rel"/>
</dbReference>
<evidence type="ECO:0000256" key="1">
    <source>
        <dbReference type="ARBA" id="ARBA00008452"/>
    </source>
</evidence>
<keyword evidence="2" id="KW-0328">Glycosyltransferase</keyword>
<dbReference type="EMBL" id="FNVQ01000001">
    <property type="protein sequence ID" value="SEF79560.1"/>
    <property type="molecule type" value="Genomic_DNA"/>
</dbReference>
<dbReference type="OrthoDB" id="9805159at2"/>
<feature type="binding site" evidence="5">
    <location>
        <position position="50"/>
    </location>
    <ligand>
        <name>substrate</name>
    </ligand>
</feature>
<dbReference type="SUPFAM" id="SSF51445">
    <property type="entry name" value="(Trans)glycosidases"/>
    <property type="match status" value="1"/>
</dbReference>
<dbReference type="GO" id="GO:0005975">
    <property type="term" value="P:carbohydrate metabolic process"/>
    <property type="evidence" value="ECO:0007669"/>
    <property type="project" value="InterPro"/>
</dbReference>
<name>A0A1H5UX67_9GAMM</name>
<feature type="binding site" evidence="5">
    <location>
        <begin position="289"/>
        <end position="290"/>
    </location>
    <ligand>
        <name>sucrose</name>
        <dbReference type="ChEBI" id="CHEBI:17992"/>
    </ligand>
</feature>
<organism evidence="7 8">
    <name type="scientific">Marinobacterium lutimaris</name>
    <dbReference type="NCBI Taxonomy" id="568106"/>
    <lineage>
        <taxon>Bacteria</taxon>
        <taxon>Pseudomonadati</taxon>
        <taxon>Pseudomonadota</taxon>
        <taxon>Gammaproteobacteria</taxon>
        <taxon>Oceanospirillales</taxon>
        <taxon>Oceanospirillaceae</taxon>
        <taxon>Marinobacterium</taxon>
    </lineage>
</organism>
<reference evidence="7 8" key="1">
    <citation type="submission" date="2016-10" db="EMBL/GenBank/DDBJ databases">
        <authorList>
            <person name="de Groot N.N."/>
        </authorList>
    </citation>
    <scope>NUCLEOTIDE SEQUENCE [LARGE SCALE GENOMIC DNA]</scope>
    <source>
        <strain evidence="7 8">DSM 22012</strain>
    </source>
</reference>
<feature type="active site" description="Proton donor" evidence="4">
    <location>
        <position position="232"/>
    </location>
</feature>
<feature type="domain" description="Glycosyl hydrolase family 13 catalytic" evidence="6">
    <location>
        <begin position="7"/>
        <end position="422"/>
    </location>
</feature>
<feature type="binding site" evidence="5">
    <location>
        <position position="232"/>
    </location>
    <ligand>
        <name>sucrose</name>
        <dbReference type="ChEBI" id="CHEBI:17992"/>
    </ligand>
</feature>
<dbReference type="NCBIfam" id="TIGR03852">
    <property type="entry name" value="sucrose_gtfA"/>
    <property type="match status" value="1"/>
</dbReference>
<accession>A0A1H5UX67</accession>
<dbReference type="PIRSF" id="PIRSF003059">
    <property type="entry name" value="Sucrose_phosphorylase"/>
    <property type="match status" value="1"/>
</dbReference>
<feature type="binding site" evidence="5">
    <location>
        <begin position="189"/>
        <end position="191"/>
    </location>
    <ligand>
        <name>substrate</name>
    </ligand>
</feature>
<evidence type="ECO:0000256" key="3">
    <source>
        <dbReference type="ARBA" id="ARBA00022679"/>
    </source>
</evidence>
<gene>
    <name evidence="7" type="ORF">SAMN05444390_101542</name>
</gene>
<evidence type="ECO:0000256" key="5">
    <source>
        <dbReference type="PIRSR" id="PIRSR003059-2"/>
    </source>
</evidence>
<proteinExistence type="inferred from homology"/>
<evidence type="ECO:0000313" key="8">
    <source>
        <dbReference type="Proteomes" id="UP000236745"/>
    </source>
</evidence>
<keyword evidence="3" id="KW-0808">Transferase</keyword>
<dbReference type="Pfam" id="PF00128">
    <property type="entry name" value="Alpha-amylase"/>
    <property type="match status" value="1"/>
</dbReference>
<dbReference type="InterPro" id="IPR022527">
    <property type="entry name" value="Sucrose_phospho"/>
</dbReference>
<dbReference type="PANTHER" id="PTHR38784:SF1">
    <property type="entry name" value="SUCROSE PHOSPHORYLASE"/>
    <property type="match status" value="1"/>
</dbReference>
<dbReference type="PANTHER" id="PTHR38784">
    <property type="entry name" value="SUCROSE PHOSPHORYLASE"/>
    <property type="match status" value="1"/>
</dbReference>
<feature type="binding site" evidence="5">
    <location>
        <position position="391"/>
    </location>
    <ligand>
        <name>substrate</name>
    </ligand>
</feature>
<feature type="active site" description="Nucleophile" evidence="4">
    <location>
        <position position="191"/>
    </location>
</feature>
<dbReference type="InterPro" id="IPR045857">
    <property type="entry name" value="O16G_dom_2"/>
</dbReference>
<dbReference type="InterPro" id="IPR006047">
    <property type="entry name" value="GH13_cat_dom"/>
</dbReference>
<dbReference type="AlphaFoldDB" id="A0A1H5UX67"/>
<protein>
    <submittedName>
        <fullName evidence="7">Sucrose phosphorylase</fullName>
    </submittedName>
</protein>
<sequence length="481" mass="55470">MTVLRNQVQLICYPDRMGKNLRDLDRVLEKYLGNAVGGVHILPFYPSNADAGFSPLTHTEVDPRFGSWQDIEHISSRYDLCVDLILNHISDESVEFKDFIEKGYESEYAEMFINVDDLEPITHDDLAKIHIRKEKEPFREVKFADGSKGRVWCTFTEHQIDLNYESAKTLELMGHYIAFLAHKGVKLFRLDAFGYTTKKIGTSCFLVEPDVYRNLDWFNEVAHMHNTELLPEVHDHSSYQYAIGRRDMHPYGFALPPLMLYTLLDDNSVYLKHWLRMAPRNMVTVLDTHDGICIPDVEGVLPDDQIKGLIDTVSTRSADPILRRSAVNAHSVGAIYQLTCTFYEALMKNDDAYIAARAIQFFAPGIPQVYYVGLFAGCNDYDLMEETGEARDINRHYYSFEEIDEAMQTPVVKRLLELMRFRNTHPAFEGRFELHYSSDTSVAMAWRHGEHFCRLFVDLNFKTARITYTDEQTGAEAVMQC</sequence>
<dbReference type="Gene3D" id="3.90.400.10">
    <property type="entry name" value="Oligo-1,6-glucosidase, Domain 2"/>
    <property type="match status" value="1"/>
</dbReference>
<comment type="similarity">
    <text evidence="1">Belongs to the glycosyl hydrolase 13 family. Sucrose phosphorylase subfamily.</text>
</comment>
<keyword evidence="8" id="KW-1185">Reference proteome</keyword>
<dbReference type="InterPro" id="IPR017853">
    <property type="entry name" value="GH"/>
</dbReference>
<evidence type="ECO:0000256" key="4">
    <source>
        <dbReference type="PIRSR" id="PIRSR003059-1"/>
    </source>
</evidence>
<evidence type="ECO:0000259" key="6">
    <source>
        <dbReference type="SMART" id="SM00642"/>
    </source>
</evidence>